<feature type="compositionally biased region" description="Basic and acidic residues" evidence="1">
    <location>
        <begin position="26"/>
        <end position="35"/>
    </location>
</feature>
<keyword evidence="3" id="KW-1185">Reference proteome</keyword>
<reference evidence="2" key="1">
    <citation type="journal article" date="2020" name="Fungal Divers.">
        <title>Resolving the Mortierellaceae phylogeny through synthesis of multi-gene phylogenetics and phylogenomics.</title>
        <authorList>
            <person name="Vandepol N."/>
            <person name="Liber J."/>
            <person name="Desiro A."/>
            <person name="Na H."/>
            <person name="Kennedy M."/>
            <person name="Barry K."/>
            <person name="Grigoriev I.V."/>
            <person name="Miller A.N."/>
            <person name="O'Donnell K."/>
            <person name="Stajich J.E."/>
            <person name="Bonito G."/>
        </authorList>
    </citation>
    <scope>NUCLEOTIDE SEQUENCE</scope>
    <source>
        <strain evidence="2">KOD948</strain>
    </source>
</reference>
<protein>
    <submittedName>
        <fullName evidence="2">Uncharacterized protein</fullName>
    </submittedName>
</protein>
<feature type="non-terminal residue" evidence="2">
    <location>
        <position position="1"/>
    </location>
</feature>
<dbReference type="Proteomes" id="UP000726737">
    <property type="component" value="Unassembled WGS sequence"/>
</dbReference>
<organism evidence="2 3">
    <name type="scientific">Mortierella polycephala</name>
    <dbReference type="NCBI Taxonomy" id="41804"/>
    <lineage>
        <taxon>Eukaryota</taxon>
        <taxon>Fungi</taxon>
        <taxon>Fungi incertae sedis</taxon>
        <taxon>Mucoromycota</taxon>
        <taxon>Mortierellomycotina</taxon>
        <taxon>Mortierellomycetes</taxon>
        <taxon>Mortierellales</taxon>
        <taxon>Mortierellaceae</taxon>
        <taxon>Mortierella</taxon>
    </lineage>
</organism>
<accession>A0A9P6PJL1</accession>
<dbReference type="EMBL" id="JAAAJA010001239">
    <property type="protein sequence ID" value="KAG0247732.1"/>
    <property type="molecule type" value="Genomic_DNA"/>
</dbReference>
<name>A0A9P6PJL1_9FUNG</name>
<proteinExistence type="predicted"/>
<evidence type="ECO:0000256" key="1">
    <source>
        <dbReference type="SAM" id="MobiDB-lite"/>
    </source>
</evidence>
<evidence type="ECO:0000313" key="3">
    <source>
        <dbReference type="Proteomes" id="UP000726737"/>
    </source>
</evidence>
<gene>
    <name evidence="2" type="ORF">BG011_000995</name>
</gene>
<comment type="caution">
    <text evidence="2">The sequence shown here is derived from an EMBL/GenBank/DDBJ whole genome shotgun (WGS) entry which is preliminary data.</text>
</comment>
<feature type="region of interest" description="Disordered" evidence="1">
    <location>
        <begin position="1"/>
        <end position="35"/>
    </location>
</feature>
<evidence type="ECO:0000313" key="2">
    <source>
        <dbReference type="EMBL" id="KAG0247732.1"/>
    </source>
</evidence>
<dbReference type="AlphaFoldDB" id="A0A9P6PJL1"/>
<sequence>GDDNKHNYSQKQGVNEASWGDAWSKQGDDCSHDHDQFMQSQERIENCSERVSDYIFNI</sequence>